<feature type="compositionally biased region" description="Polar residues" evidence="2">
    <location>
        <begin position="314"/>
        <end position="337"/>
    </location>
</feature>
<evidence type="ECO:0000259" key="3">
    <source>
        <dbReference type="Pfam" id="PF15235"/>
    </source>
</evidence>
<evidence type="ECO:0000313" key="4">
    <source>
        <dbReference type="Ensembl" id="ENSRNOP00000108054.1"/>
    </source>
</evidence>
<feature type="region of interest" description="Disordered" evidence="2">
    <location>
        <begin position="544"/>
        <end position="674"/>
    </location>
</feature>
<evidence type="ECO:0007829" key="6">
    <source>
        <dbReference type="PeptideAtlas" id="A0ABK0LZG4"/>
    </source>
</evidence>
<protein>
    <submittedName>
        <fullName evidence="4">GPRIN family member 3</fullName>
    </submittedName>
</protein>
<dbReference type="InterPro" id="IPR026646">
    <property type="entry name" value="GPRIN2-like/GPRIN3"/>
</dbReference>
<feature type="compositionally biased region" description="Polar residues" evidence="2">
    <location>
        <begin position="487"/>
        <end position="504"/>
    </location>
</feature>
<comment type="function">
    <text evidence="1">May be involved in neurite outgrowth.</text>
</comment>
<dbReference type="RGD" id="1565690">
    <property type="gene designation" value="Gprin3"/>
</dbReference>
<reference evidence="4" key="3">
    <citation type="submission" date="2025-09" db="UniProtKB">
        <authorList>
            <consortium name="Ensembl"/>
        </authorList>
    </citation>
    <scope>IDENTIFICATION</scope>
    <source>
        <strain evidence="4">Brown Norway</strain>
    </source>
</reference>
<dbReference type="Pfam" id="PF15235">
    <property type="entry name" value="GRIN_C"/>
    <property type="match status" value="1"/>
</dbReference>
<feature type="compositionally biased region" description="Polar residues" evidence="2">
    <location>
        <begin position="139"/>
        <end position="154"/>
    </location>
</feature>
<proteinExistence type="evidence at protein level"/>
<feature type="domain" description="G protein-regulated inducer of neurite outgrowth C-terminal" evidence="3">
    <location>
        <begin position="682"/>
        <end position="807"/>
    </location>
</feature>
<evidence type="ECO:0000256" key="1">
    <source>
        <dbReference type="ARBA" id="ARBA00002358"/>
    </source>
</evidence>
<reference evidence="4" key="1">
    <citation type="submission" date="2024-01" db="EMBL/GenBank/DDBJ databases">
        <title>GRCr8: a new rat reference genome assembly contstructed from accurate long reads and long range scaffolding.</title>
        <authorList>
            <person name="Doris P.A."/>
            <person name="Kalbfleisch T."/>
            <person name="Li K."/>
            <person name="Howe K."/>
            <person name="Wood J."/>
        </authorList>
    </citation>
    <scope>NUCLEOTIDE SEQUENCE [LARGE SCALE GENOMIC DNA]</scope>
    <source>
        <strain evidence="4">Brown Norway</strain>
    </source>
</reference>
<evidence type="ECO:0000256" key="2">
    <source>
        <dbReference type="SAM" id="MobiDB-lite"/>
    </source>
</evidence>
<feature type="region of interest" description="Disordered" evidence="2">
    <location>
        <begin position="65"/>
        <end position="99"/>
    </location>
</feature>
<dbReference type="Ensembl" id="ENSRNOT00000141438.1">
    <property type="protein sequence ID" value="ENSRNOP00000108054.1"/>
    <property type="gene ID" value="ENSRNOG00000023657.7"/>
</dbReference>
<dbReference type="PANTHER" id="PTHR15718">
    <property type="entry name" value="G PROTEIN-REGULATED INDUCER OF NEURITE OUTGROWTH C-TERMINAL DOMAIN-CONTAINING PROTEIN"/>
    <property type="match status" value="1"/>
</dbReference>
<sequence>MHRRLETVFKTQCQASSSEDSSLCLPSDSDYFPVENILGTDTGVLLERDPMGTVPDPLRVTKASIVAASRKEESPGELQSVSPQPAQPDKNVSGIGNAPAELSLRLSSAAPALMQACVHESSPQDMTSPGMLNEVEQVSPKNNTPDDSQPQGSKESAAPDANATAKKELTSAPFLMSAVQHMHHAIRNDPPNTSTCPVPEDSLVKSEANSDREKPEKSSCPTRVTCCSSKNKVFCDFPSPENSQGIVQTPDRAVRIHSSPSADRPEGEEQKAINSTTVVSSEPLARGECSENRQPSDTVLDTTDEKSENPPLSPLTSREATCSSEARQVQLPTQHPTSRFKEASTMTCQAESEAKEVPGRAWQDAEVQAVASVESRSVSTSPSILPAFLKENPALEQENGQEQLRVICHDKGSGSRLLELSNSMVDPQESRQCPSIVPQVHIQAPVATSTAFKGGCKPANQPAEGLKSPLVHVASSQTPDTEEDLRSSTSKEATSRELTGTNLGSQKATTIAQISVLAGSQAEISLGLGNSGLRAPELVEKIANDHKTEPDCKLSNSRGGVNEDQPLESLDPTDKRDAKDKNPASPLIVKDHAPGATSTPDAKTLLLNPKSHGSEGPEVSPAPSPGRKSTVEEHRQTKTVTSLSLPSDGTGDSSPGSGKRTPSRSVKASPRRASRVSEFLKELNVTAAAAQVGLTPGEKKKQLGAESKLQLKQSKRVRDVVWDDQGMTWEVYGASLDPESLGVAIQNHLQRQIREHEKLVKTQSGQTRRSISSDSSSSKKLKGRQQGVLQSMLQNFRRPNCCVRPAPSSVLD</sequence>
<name>A0ABK0LZG4_RAT</name>
<organism evidence="4 5">
    <name type="scientific">Rattus norvegicus</name>
    <name type="common">Rat</name>
    <dbReference type="NCBI Taxonomy" id="10116"/>
    <lineage>
        <taxon>Eukaryota</taxon>
        <taxon>Metazoa</taxon>
        <taxon>Chordata</taxon>
        <taxon>Craniata</taxon>
        <taxon>Vertebrata</taxon>
        <taxon>Euteleostomi</taxon>
        <taxon>Mammalia</taxon>
        <taxon>Eutheria</taxon>
        <taxon>Euarchontoglires</taxon>
        <taxon>Glires</taxon>
        <taxon>Rodentia</taxon>
        <taxon>Myomorpha</taxon>
        <taxon>Muroidea</taxon>
        <taxon>Muridae</taxon>
        <taxon>Murinae</taxon>
        <taxon>Rattus</taxon>
    </lineage>
</organism>
<feature type="region of interest" description="Disordered" evidence="2">
    <location>
        <begin position="758"/>
        <end position="788"/>
    </location>
</feature>
<dbReference type="InterPro" id="IPR032745">
    <property type="entry name" value="GRIN_C"/>
</dbReference>
<dbReference type="PANTHER" id="PTHR15718:SF6">
    <property type="entry name" value="G PROTEIN-REGULATED INDUCER OF NEURITE OUTGROWTH 3"/>
    <property type="match status" value="1"/>
</dbReference>
<feature type="region of interest" description="Disordered" evidence="2">
    <location>
        <begin position="238"/>
        <end position="361"/>
    </location>
</feature>
<keyword evidence="5" id="KW-1185">Reference proteome</keyword>
<feature type="region of interest" description="Disordered" evidence="2">
    <location>
        <begin position="473"/>
        <end position="504"/>
    </location>
</feature>
<feature type="region of interest" description="Disordered" evidence="2">
    <location>
        <begin position="119"/>
        <end position="223"/>
    </location>
</feature>
<gene>
    <name evidence="4" type="primary">Gprin3</name>
</gene>
<feature type="compositionally biased region" description="Low complexity" evidence="2">
    <location>
        <begin position="642"/>
        <end position="658"/>
    </location>
</feature>
<dbReference type="Proteomes" id="UP000002494">
    <property type="component" value="Chromosome 4"/>
</dbReference>
<reference evidence="4" key="2">
    <citation type="submission" date="2025-08" db="UniProtKB">
        <authorList>
            <consortium name="Ensembl"/>
        </authorList>
    </citation>
    <scope>IDENTIFICATION</scope>
    <source>
        <strain evidence="4">Brown Norway</strain>
    </source>
</reference>
<accession>A0ABK0LZG4</accession>
<dbReference type="GeneTree" id="ENSGT00570000079168"/>
<feature type="compositionally biased region" description="Polar residues" evidence="2">
    <location>
        <begin position="292"/>
        <end position="301"/>
    </location>
</feature>
<feature type="compositionally biased region" description="Basic and acidic residues" evidence="2">
    <location>
        <begin position="202"/>
        <end position="217"/>
    </location>
</feature>
<evidence type="ECO:0000313" key="5">
    <source>
        <dbReference type="Proteomes" id="UP000002494"/>
    </source>
</evidence>
<feature type="compositionally biased region" description="Basic and acidic residues" evidence="2">
    <location>
        <begin position="572"/>
        <end position="582"/>
    </location>
</feature>
<keyword evidence="6" id="KW-1267">Proteomics identification</keyword>